<dbReference type="EMBL" id="BMJA01000001">
    <property type="protein sequence ID" value="GGA23294.1"/>
    <property type="molecule type" value="Genomic_DNA"/>
</dbReference>
<feature type="compositionally biased region" description="Pro residues" evidence="1">
    <location>
        <begin position="105"/>
        <end position="116"/>
    </location>
</feature>
<evidence type="ECO:0000313" key="2">
    <source>
        <dbReference type="EMBL" id="GGA23294.1"/>
    </source>
</evidence>
<protein>
    <submittedName>
        <fullName evidence="2">Uncharacterized protein</fullName>
    </submittedName>
</protein>
<accession>A0ABQ1FQ15</accession>
<gene>
    <name evidence="2" type="ORF">GCM10010981_09510</name>
</gene>
<feature type="compositionally biased region" description="Polar residues" evidence="1">
    <location>
        <begin position="72"/>
        <end position="93"/>
    </location>
</feature>
<name>A0ABQ1FQ15_9GAMM</name>
<evidence type="ECO:0000313" key="3">
    <source>
        <dbReference type="Proteomes" id="UP000620046"/>
    </source>
</evidence>
<evidence type="ECO:0000256" key="1">
    <source>
        <dbReference type="SAM" id="MobiDB-lite"/>
    </source>
</evidence>
<comment type="caution">
    <text evidence="2">The sequence shown here is derived from an EMBL/GenBank/DDBJ whole genome shotgun (WGS) entry which is preliminary data.</text>
</comment>
<organism evidence="2 3">
    <name type="scientific">Dyella nitratireducens</name>
    <dbReference type="NCBI Taxonomy" id="1849580"/>
    <lineage>
        <taxon>Bacteria</taxon>
        <taxon>Pseudomonadati</taxon>
        <taxon>Pseudomonadota</taxon>
        <taxon>Gammaproteobacteria</taxon>
        <taxon>Lysobacterales</taxon>
        <taxon>Rhodanobacteraceae</taxon>
        <taxon>Dyella</taxon>
    </lineage>
</organism>
<proteinExistence type="predicted"/>
<feature type="compositionally biased region" description="Polar residues" evidence="1">
    <location>
        <begin position="50"/>
        <end position="64"/>
    </location>
</feature>
<dbReference type="Proteomes" id="UP000620046">
    <property type="component" value="Unassembled WGS sequence"/>
</dbReference>
<feature type="region of interest" description="Disordered" evidence="1">
    <location>
        <begin position="40"/>
        <end position="116"/>
    </location>
</feature>
<sequence length="379" mass="39876">MLCAVQALRATSISEGFIMMVERIDGHVLHVENGVNSAANEGMPHPFSQAEATQGSIRPSSLASGGSRLWLPQQQGSRSNRALFSQEESQSPWRPTIGPWGGQPGSPPVRQPSPPPVPAGVTDFQRHARLDFESAAVSLQTGLVHGVTAIGDFQNGRYLLGLNYGVSTFGNLLQGTSQVLSGLSNVAKATGQNHVGNQLKDFSNYLRAGGGPLAGFGRSLRDIDTALTTLADRTKSPYEKQRDLAFAIGTILNTAGASGSAVSALTGNPDEFLRRVETRLADSGGILRGLQNLQRNAQGLNNALSPFNLRNVSAYGAGVIYGLSEASAGLGHALAQALKESGYTRASEALTAISERAHNISLLASNTQLLINTLVPATR</sequence>
<keyword evidence="3" id="KW-1185">Reference proteome</keyword>
<reference evidence="3" key="1">
    <citation type="journal article" date="2019" name="Int. J. Syst. Evol. Microbiol.">
        <title>The Global Catalogue of Microorganisms (GCM) 10K type strain sequencing project: providing services to taxonomists for standard genome sequencing and annotation.</title>
        <authorList>
            <consortium name="The Broad Institute Genomics Platform"/>
            <consortium name="The Broad Institute Genome Sequencing Center for Infectious Disease"/>
            <person name="Wu L."/>
            <person name="Ma J."/>
        </authorList>
    </citation>
    <scope>NUCLEOTIDE SEQUENCE [LARGE SCALE GENOMIC DNA]</scope>
    <source>
        <strain evidence="3">CGMCC 1.15439</strain>
    </source>
</reference>